<evidence type="ECO:0000256" key="3">
    <source>
        <dbReference type="ARBA" id="ARBA00022833"/>
    </source>
</evidence>
<dbReference type="InterPro" id="IPR001138">
    <property type="entry name" value="Zn2Cys6_DnaBD"/>
</dbReference>
<dbReference type="Pfam" id="PF04082">
    <property type="entry name" value="Fungal_trans"/>
    <property type="match status" value="1"/>
</dbReference>
<evidence type="ECO:0000256" key="2">
    <source>
        <dbReference type="ARBA" id="ARBA00022723"/>
    </source>
</evidence>
<keyword evidence="10" id="KW-1185">Reference proteome</keyword>
<keyword evidence="7" id="KW-0472">Membrane</keyword>
<sequence>MGINGSAKRSSRVSKACERCRKKKVKCDNMKPCFNCTGSHLRCTYRNERFQSSEAFIKYIGSVSNDLNDVKYTISKLKTQLSPGAPASLQKGLMTICSELEKIQPQLYLNLDSKEIASYKGTESIETKIIGQHSRFLNIFSNCFESNTAHTVNTYFGVYSPLLYFTSTGISWITKKLISYSDDRGTRETIYLFLKFIDASSASHEASPKVTSISPLEYYAKLNGLHCGNNELIQHIVSEIASNNNASTKIFESFCPDNPRNGLMYAIRLMEEHHKILNCKSLSLLGLKEFLEQDELIFCLCIEYFERSIFSPMNDPAIIEGLISLVKHRYWIDDCFALGRIICAMARRCLDAGLNRWEYYISQDEATSERHRNFWWDCFWWDRWYALVTGKQPLIAGDTTSCLFPKKVIGMGVDDSMDCLTLIDVVELDPARIDIFVSFGYILLAKIITTVFIGLLYNRKFTDYRLFAMPDRKDLSGTARQIKEKFLNISEIFQHVQGKLTPFLKEHFDDSRMFELYLHFGFTQVCCFQGIESLLSRIQNLLQLNEQTDVNICIRQSRLQNFETSGDILANILNQKDTFHIFKCSWFIYAILMNITSYFVENPKKHPVYFLSLMCGVIGLYNDFLMAYTNIDFKGHNKFYEKLGNGTAVSFILTRICCQVYMRSERISNELLLDQLKKFDRAYSDAGQAVLDIECVWYKNIIGDYKESNFRKEILNILEKKMDDLESTKTIEEEGNNDSVPSRGKVPSSSTSAPISMDFGSLENFVSSDSLPDFLNLLWEDIDLEISEGN</sequence>
<organism evidence="9 10">
    <name type="scientific">Saccharomyces eubayanus</name>
    <name type="common">Yeast</name>
    <dbReference type="NCBI Taxonomy" id="1080349"/>
    <lineage>
        <taxon>Eukaryota</taxon>
        <taxon>Fungi</taxon>
        <taxon>Dikarya</taxon>
        <taxon>Ascomycota</taxon>
        <taxon>Saccharomycotina</taxon>
        <taxon>Saccharomycetes</taxon>
        <taxon>Saccharomycetales</taxon>
        <taxon>Saccharomycetaceae</taxon>
        <taxon>Saccharomyces</taxon>
    </lineage>
</organism>
<evidence type="ECO:0000259" key="8">
    <source>
        <dbReference type="PROSITE" id="PS50048"/>
    </source>
</evidence>
<dbReference type="Proteomes" id="UP001152964">
    <property type="component" value="Chromosome 7"/>
</dbReference>
<keyword evidence="2" id="KW-0479">Metal-binding</keyword>
<dbReference type="EMBL" id="OX291497">
    <property type="protein sequence ID" value="CAI1978712.1"/>
    <property type="molecule type" value="Genomic_DNA"/>
</dbReference>
<dbReference type="InterPro" id="IPR036864">
    <property type="entry name" value="Zn2-C6_fun-type_DNA-bd_sf"/>
</dbReference>
<dbReference type="SMART" id="SM00066">
    <property type="entry name" value="GAL4"/>
    <property type="match status" value="1"/>
</dbReference>
<dbReference type="SMART" id="SM00906">
    <property type="entry name" value="Fungal_trans"/>
    <property type="match status" value="1"/>
</dbReference>
<keyword evidence="7" id="KW-1133">Transmembrane helix</keyword>
<dbReference type="PANTHER" id="PTHR46910:SF3">
    <property type="entry name" value="HALOTOLERANCE PROTEIN 9-RELATED"/>
    <property type="match status" value="1"/>
</dbReference>
<reference evidence="9" key="1">
    <citation type="submission" date="2022-08" db="EMBL/GenBank/DDBJ databases">
        <authorList>
            <person name="Byrne P K."/>
        </authorList>
    </citation>
    <scope>NUCLEOTIDE SEQUENCE</scope>
    <source>
        <strain evidence="9">UCD650</strain>
    </source>
</reference>
<dbReference type="SUPFAM" id="SSF57701">
    <property type="entry name" value="Zn2/Cys6 DNA-binding domain"/>
    <property type="match status" value="1"/>
</dbReference>
<dbReference type="InterPro" id="IPR007219">
    <property type="entry name" value="XnlR_reg_dom"/>
</dbReference>
<evidence type="ECO:0000256" key="5">
    <source>
        <dbReference type="ARBA" id="ARBA00023242"/>
    </source>
</evidence>
<name>A0ABN8VP95_SACEU</name>
<protein>
    <recommendedName>
        <fullName evidence="8">Zn(2)-C6 fungal-type domain-containing protein</fullName>
    </recommendedName>
</protein>
<gene>
    <name evidence="9" type="primary">U6500G00290</name>
    <name evidence="9" type="ORF">SEUBUCD650_0G00290</name>
</gene>
<dbReference type="CDD" id="cd12148">
    <property type="entry name" value="fungal_TF_MHR"/>
    <property type="match status" value="1"/>
</dbReference>
<dbReference type="PROSITE" id="PS00463">
    <property type="entry name" value="ZN2_CY6_FUNGAL_1"/>
    <property type="match status" value="1"/>
</dbReference>
<evidence type="ECO:0000256" key="7">
    <source>
        <dbReference type="SAM" id="Phobius"/>
    </source>
</evidence>
<evidence type="ECO:0000256" key="6">
    <source>
        <dbReference type="SAM" id="MobiDB-lite"/>
    </source>
</evidence>
<dbReference type="Gene3D" id="4.10.240.10">
    <property type="entry name" value="Zn(2)-C6 fungal-type DNA-binding domain"/>
    <property type="match status" value="1"/>
</dbReference>
<evidence type="ECO:0000256" key="1">
    <source>
        <dbReference type="ARBA" id="ARBA00004123"/>
    </source>
</evidence>
<dbReference type="PROSITE" id="PS50048">
    <property type="entry name" value="ZN2_CY6_FUNGAL_2"/>
    <property type="match status" value="1"/>
</dbReference>
<feature type="transmembrane region" description="Helical" evidence="7">
    <location>
        <begin position="435"/>
        <end position="457"/>
    </location>
</feature>
<evidence type="ECO:0000256" key="4">
    <source>
        <dbReference type="ARBA" id="ARBA00023125"/>
    </source>
</evidence>
<accession>A0ABN8VP95</accession>
<evidence type="ECO:0000313" key="9">
    <source>
        <dbReference type="EMBL" id="CAI1978712.1"/>
    </source>
</evidence>
<keyword evidence="7" id="KW-0812">Transmembrane</keyword>
<keyword evidence="5" id="KW-0539">Nucleus</keyword>
<keyword evidence="4" id="KW-0238">DNA-binding</keyword>
<dbReference type="CDD" id="cd00067">
    <property type="entry name" value="GAL4"/>
    <property type="match status" value="1"/>
</dbReference>
<feature type="region of interest" description="Disordered" evidence="6">
    <location>
        <begin position="731"/>
        <end position="752"/>
    </location>
</feature>
<keyword evidence="3" id="KW-0862">Zinc</keyword>
<feature type="transmembrane region" description="Helical" evidence="7">
    <location>
        <begin position="581"/>
        <end position="600"/>
    </location>
</feature>
<dbReference type="PANTHER" id="PTHR46910">
    <property type="entry name" value="TRANSCRIPTION FACTOR PDR1"/>
    <property type="match status" value="1"/>
</dbReference>
<dbReference type="InterPro" id="IPR050987">
    <property type="entry name" value="AtrR-like"/>
</dbReference>
<proteinExistence type="predicted"/>
<comment type="subcellular location">
    <subcellularLocation>
        <location evidence="1">Nucleus</location>
    </subcellularLocation>
</comment>
<feature type="transmembrane region" description="Helical" evidence="7">
    <location>
        <begin position="606"/>
        <end position="628"/>
    </location>
</feature>
<evidence type="ECO:0000313" key="10">
    <source>
        <dbReference type="Proteomes" id="UP001152964"/>
    </source>
</evidence>
<feature type="domain" description="Zn(2)-C6 fungal-type" evidence="8">
    <location>
        <begin position="16"/>
        <end position="45"/>
    </location>
</feature>
<dbReference type="Pfam" id="PF00172">
    <property type="entry name" value="Zn_clus"/>
    <property type="match status" value="1"/>
</dbReference>